<name>A0A7M7Q3P0_NASVI</name>
<dbReference type="InterPro" id="IPR043502">
    <property type="entry name" value="DNA/RNA_pol_sf"/>
</dbReference>
<protein>
    <recommendedName>
        <fullName evidence="3">CCHC-type domain-containing protein</fullName>
    </recommendedName>
</protein>
<evidence type="ECO:0000256" key="2">
    <source>
        <dbReference type="SAM" id="MobiDB-lite"/>
    </source>
</evidence>
<dbReference type="GeneID" id="116416236"/>
<evidence type="ECO:0000313" key="4">
    <source>
        <dbReference type="EnsemblMetazoa" id="XP_031779777"/>
    </source>
</evidence>
<dbReference type="Pfam" id="PF05380">
    <property type="entry name" value="Peptidase_A17"/>
    <property type="match status" value="1"/>
</dbReference>
<dbReference type="PROSITE" id="PS50158">
    <property type="entry name" value="ZF_CCHC"/>
    <property type="match status" value="1"/>
</dbReference>
<feature type="domain" description="CCHC-type" evidence="3">
    <location>
        <begin position="100"/>
        <end position="113"/>
    </location>
</feature>
<dbReference type="Proteomes" id="UP000002358">
    <property type="component" value="Unassembled WGS sequence"/>
</dbReference>
<keyword evidence="1" id="KW-0862">Zinc</keyword>
<evidence type="ECO:0000313" key="5">
    <source>
        <dbReference type="Proteomes" id="UP000002358"/>
    </source>
</evidence>
<dbReference type="InterPro" id="IPR008042">
    <property type="entry name" value="Retrotrans_Pao"/>
</dbReference>
<feature type="compositionally biased region" description="Low complexity" evidence="2">
    <location>
        <begin position="143"/>
        <end position="154"/>
    </location>
</feature>
<keyword evidence="1" id="KW-0479">Metal-binding</keyword>
<reference evidence="4" key="1">
    <citation type="submission" date="2021-01" db="UniProtKB">
        <authorList>
            <consortium name="EnsemblMetazoa"/>
        </authorList>
    </citation>
    <scope>IDENTIFICATION</scope>
</reference>
<proteinExistence type="predicted"/>
<dbReference type="GO" id="GO:0003676">
    <property type="term" value="F:nucleic acid binding"/>
    <property type="evidence" value="ECO:0007669"/>
    <property type="project" value="InterPro"/>
</dbReference>
<dbReference type="PANTHER" id="PTHR47331">
    <property type="entry name" value="PHD-TYPE DOMAIN-CONTAINING PROTEIN"/>
    <property type="match status" value="1"/>
</dbReference>
<dbReference type="SUPFAM" id="SSF56672">
    <property type="entry name" value="DNA/RNA polymerases"/>
    <property type="match status" value="1"/>
</dbReference>
<keyword evidence="5" id="KW-1185">Reference proteome</keyword>
<accession>A0A7M7Q3P0</accession>
<dbReference type="AlphaFoldDB" id="A0A7M7Q3P0"/>
<keyword evidence="1" id="KW-0863">Zinc-finger</keyword>
<evidence type="ECO:0000259" key="3">
    <source>
        <dbReference type="PROSITE" id="PS50158"/>
    </source>
</evidence>
<dbReference type="InterPro" id="IPR001878">
    <property type="entry name" value="Znf_CCHC"/>
</dbReference>
<feature type="region of interest" description="Disordered" evidence="2">
    <location>
        <begin position="129"/>
        <end position="160"/>
    </location>
</feature>
<dbReference type="InParanoid" id="A0A7M7Q3P0"/>
<dbReference type="RefSeq" id="XP_031779777.1">
    <property type="nucleotide sequence ID" value="XM_031923917.1"/>
</dbReference>
<dbReference type="OrthoDB" id="7700894at2759"/>
<evidence type="ECO:0000256" key="1">
    <source>
        <dbReference type="PROSITE-ProRule" id="PRU00047"/>
    </source>
</evidence>
<sequence length="696" mass="78939">MKPVKRKSPGELIELLDKAEAAHKTFKDAGCPCEHWDSWLIHMVERKLDNETREGWRCRWCNASVKCSLCKGPHQLQACPRFNGMSTSAHFEHCKKERLCLNCLRSGHLSADCISQNRCANCKGRHNTKVHSDQRQGGEAADSSNSTGQKGSSSAPGKSSMLEVSGSTIVVGWTRLMATAKVLIQSVQSLLIRKEWCNVCPQRLSLFLSLWLVTVQVLLRCSTVKSRLNSEFCLEFSALVLREVTGFFPREEVVVSNWDHIRGLQLADPDFARSKRIDCVLSAEVYAAIIRPGLIIGATDTPVAQETVFGWILTGRASSSAESDGAQTAHACHVEVEPSVSSLSERFWEEISTSQVLSKEDQYCEDYFLDTVYRDYKGRFVVRLPFSERLSEVSFAHTRQIAVACWLRSEKRRAQDSRVDSAYRKFMEEYLNLGHMELVNSSHRRDNTFYFTHQPVYSAESDVTIIISMWRFSEVVFTADIVKEFRQILIHPDDVDWQRIVWRSDVLKPIEDYRLLTVTYGTRSAPYLSIRTLLQLASEGSVEFPLAAQVLRHNMYVDDAFVCSDNESEAIEIRNQLIKLLSSAGMELGKWASNSSAIVEDIQTEKQKEFVVEWDEAVSALGLKWTPSSDSFRFEVKIPVSPKVVSKRAILSEISRLFDPLSWLSPVLVRAKLMLQDLWINGVDWDSPLTGEHLDQ</sequence>
<organism evidence="4 5">
    <name type="scientific">Nasonia vitripennis</name>
    <name type="common">Parasitic wasp</name>
    <dbReference type="NCBI Taxonomy" id="7425"/>
    <lineage>
        <taxon>Eukaryota</taxon>
        <taxon>Metazoa</taxon>
        <taxon>Ecdysozoa</taxon>
        <taxon>Arthropoda</taxon>
        <taxon>Hexapoda</taxon>
        <taxon>Insecta</taxon>
        <taxon>Pterygota</taxon>
        <taxon>Neoptera</taxon>
        <taxon>Endopterygota</taxon>
        <taxon>Hymenoptera</taxon>
        <taxon>Apocrita</taxon>
        <taxon>Proctotrupomorpha</taxon>
        <taxon>Chalcidoidea</taxon>
        <taxon>Pteromalidae</taxon>
        <taxon>Pteromalinae</taxon>
        <taxon>Nasonia</taxon>
    </lineage>
</organism>
<dbReference type="KEGG" id="nvi:116416236"/>
<dbReference type="EnsemblMetazoa" id="XM_031923917">
    <property type="protein sequence ID" value="XP_031779777"/>
    <property type="gene ID" value="LOC116416236"/>
</dbReference>
<dbReference type="GO" id="GO:0071897">
    <property type="term" value="P:DNA biosynthetic process"/>
    <property type="evidence" value="ECO:0007669"/>
    <property type="project" value="UniProtKB-ARBA"/>
</dbReference>
<dbReference type="GO" id="GO:0008270">
    <property type="term" value="F:zinc ion binding"/>
    <property type="evidence" value="ECO:0007669"/>
    <property type="project" value="UniProtKB-KW"/>
</dbReference>